<dbReference type="GO" id="GO:0000455">
    <property type="term" value="P:enzyme-directed rRNA pseudouridine synthesis"/>
    <property type="evidence" value="ECO:0007669"/>
    <property type="project" value="TreeGrafter"/>
</dbReference>
<dbReference type="PANTHER" id="PTHR21600">
    <property type="entry name" value="MITOCHONDRIAL RNA PSEUDOURIDINE SYNTHASE"/>
    <property type="match status" value="1"/>
</dbReference>
<evidence type="ECO:0000256" key="5">
    <source>
        <dbReference type="PROSITE-ProRule" id="PRU00182"/>
    </source>
</evidence>
<dbReference type="InterPro" id="IPR020103">
    <property type="entry name" value="PsdUridine_synth_cat_dom_sf"/>
</dbReference>
<evidence type="ECO:0000313" key="9">
    <source>
        <dbReference type="Proteomes" id="UP000013941"/>
    </source>
</evidence>
<reference evidence="8 9" key="1">
    <citation type="journal article" date="2013" name="BMC Genomics">
        <title>Comparison of the complete genome sequence of two closely related isolates of 'Candidatus Phytoplasma australiense' reveals genome plasticity.</title>
        <authorList>
            <person name="Andersen M.T."/>
            <person name="Liefting L.W."/>
            <person name="Havukkala I."/>
            <person name="Beever R.E."/>
        </authorList>
    </citation>
    <scope>NUCLEOTIDE SEQUENCE [LARGE SCALE GENOMIC DNA]</scope>
    <source>
        <strain evidence="8 9">NZSb11</strain>
    </source>
</reference>
<dbReference type="Gene3D" id="3.10.290.10">
    <property type="entry name" value="RNA-binding S4 domain"/>
    <property type="match status" value="1"/>
</dbReference>
<comment type="catalytic activity">
    <reaction evidence="1 6">
        <text>a uridine in RNA = a pseudouridine in RNA</text>
        <dbReference type="Rhea" id="RHEA:48348"/>
        <dbReference type="Rhea" id="RHEA-COMP:12068"/>
        <dbReference type="Rhea" id="RHEA-COMP:12069"/>
        <dbReference type="ChEBI" id="CHEBI:65314"/>
        <dbReference type="ChEBI" id="CHEBI:65315"/>
    </reaction>
</comment>
<keyword evidence="5" id="KW-0694">RNA-binding</keyword>
<dbReference type="SUPFAM" id="SSF55174">
    <property type="entry name" value="Alpha-L RNA-binding motif"/>
    <property type="match status" value="1"/>
</dbReference>
<dbReference type="InterPro" id="IPR050188">
    <property type="entry name" value="RluA_PseudoU_synthase"/>
</dbReference>
<evidence type="ECO:0000313" key="8">
    <source>
        <dbReference type="EMBL" id="AGL90197.1"/>
    </source>
</evidence>
<dbReference type="Pfam" id="PF01479">
    <property type="entry name" value="S4"/>
    <property type="match status" value="1"/>
</dbReference>
<dbReference type="PROSITE" id="PS01129">
    <property type="entry name" value="PSI_RLU"/>
    <property type="match status" value="1"/>
</dbReference>
<feature type="active site" evidence="4">
    <location>
        <position position="155"/>
    </location>
</feature>
<dbReference type="CDD" id="cd00165">
    <property type="entry name" value="S4"/>
    <property type="match status" value="1"/>
</dbReference>
<organism evidence="8 9">
    <name type="scientific">Strawberry lethal yellows phytoplasma (CPA) str. NZSb11</name>
    <dbReference type="NCBI Taxonomy" id="980422"/>
    <lineage>
        <taxon>Bacteria</taxon>
        <taxon>Bacillati</taxon>
        <taxon>Mycoplasmatota</taxon>
        <taxon>Mollicutes</taxon>
        <taxon>Acholeplasmatales</taxon>
        <taxon>Acholeplasmataceae</taxon>
        <taxon>Candidatus Phytoplasma</taxon>
        <taxon>16SrXII (Stolbur group)</taxon>
    </lineage>
</organism>
<dbReference type="EC" id="5.4.99.-" evidence="6"/>
<feature type="domain" description="RNA-binding S4" evidence="7">
    <location>
        <begin position="32"/>
        <end position="89"/>
    </location>
</feature>
<dbReference type="PROSITE" id="PS50889">
    <property type="entry name" value="S4"/>
    <property type="match status" value="1"/>
</dbReference>
<sequence length="318" mass="36812">MFFLTFEFIFFEKRFFMKATKNFLISEKNKMQRLDHFLVSQTTWNKSQCQKLIAAKKVLVNQKPTKKNYLLKNQDLITIPTTVFKTPLNIQKPYNLNLEVVYEDSDLAVINKPSNLIVHPSLSFEGITLVNALLHRFSSLSNIDTPRPGIVHRLDKNTTGLMLIAKNDNTSQKLQTAFSQRTIKKVYWGLIEGFLENEGTINLPIARNPNDRLKMTVLPNGKEAVTHFKTLKRLNNFSLMQFVLETGRTHQIRAHLSYLKKPLLGDKLYGSKHYNTDEGQFLHAKELIFKHPITFQEINLQAPLPLNFQKLLDKLTNL</sequence>
<evidence type="ECO:0000256" key="3">
    <source>
        <dbReference type="ARBA" id="ARBA00023235"/>
    </source>
</evidence>
<dbReference type="SUPFAM" id="SSF55120">
    <property type="entry name" value="Pseudouridine synthase"/>
    <property type="match status" value="1"/>
</dbReference>
<gene>
    <name evidence="8" type="primary">rluD</name>
    <name evidence="8" type="ORF">SLY_0275</name>
</gene>
<dbReference type="Proteomes" id="UP000013941">
    <property type="component" value="Chromosome"/>
</dbReference>
<dbReference type="Gene3D" id="3.30.2350.10">
    <property type="entry name" value="Pseudouridine synthase"/>
    <property type="match status" value="1"/>
</dbReference>
<dbReference type="EMBL" id="CP002548">
    <property type="protein sequence ID" value="AGL90197.1"/>
    <property type="molecule type" value="Genomic_DNA"/>
</dbReference>
<dbReference type="InterPro" id="IPR006224">
    <property type="entry name" value="PsdUridine_synth_RluA-like_CS"/>
</dbReference>
<accession>R4RWF5</accession>
<name>R4RWF5_PHYAS</name>
<dbReference type="SMART" id="SM00363">
    <property type="entry name" value="S4"/>
    <property type="match status" value="1"/>
</dbReference>
<evidence type="ECO:0000256" key="4">
    <source>
        <dbReference type="PIRSR" id="PIRSR606225-1"/>
    </source>
</evidence>
<keyword evidence="9" id="KW-1185">Reference proteome</keyword>
<dbReference type="PANTHER" id="PTHR21600:SF44">
    <property type="entry name" value="RIBOSOMAL LARGE SUBUNIT PSEUDOURIDINE SYNTHASE D"/>
    <property type="match status" value="1"/>
</dbReference>
<dbReference type="PATRIC" id="fig|980422.3.peg.256"/>
<dbReference type="AlphaFoldDB" id="R4RWF5"/>
<dbReference type="HOGENOM" id="CLU_016902_4_4_14"/>
<dbReference type="NCBIfam" id="TIGR00005">
    <property type="entry name" value="rluA_subfam"/>
    <property type="match status" value="1"/>
</dbReference>
<evidence type="ECO:0000256" key="2">
    <source>
        <dbReference type="ARBA" id="ARBA00010876"/>
    </source>
</evidence>
<evidence type="ECO:0000259" key="7">
    <source>
        <dbReference type="SMART" id="SM00363"/>
    </source>
</evidence>
<dbReference type="CDD" id="cd02869">
    <property type="entry name" value="PseudoU_synth_RluA_like"/>
    <property type="match status" value="1"/>
</dbReference>
<dbReference type="GO" id="GO:0120159">
    <property type="term" value="F:rRNA pseudouridine synthase activity"/>
    <property type="evidence" value="ECO:0007669"/>
    <property type="project" value="UniProtKB-ARBA"/>
</dbReference>
<dbReference type="KEGG" id="nzs:SLY_0275"/>
<dbReference type="GO" id="GO:0003723">
    <property type="term" value="F:RNA binding"/>
    <property type="evidence" value="ECO:0007669"/>
    <property type="project" value="UniProtKB-KW"/>
</dbReference>
<evidence type="ECO:0000256" key="6">
    <source>
        <dbReference type="RuleBase" id="RU362028"/>
    </source>
</evidence>
<comment type="similarity">
    <text evidence="2 6">Belongs to the pseudouridine synthase RluA family.</text>
</comment>
<protein>
    <recommendedName>
        <fullName evidence="6">Pseudouridine synthase</fullName>
        <ecNumber evidence="6">5.4.99.-</ecNumber>
    </recommendedName>
</protein>
<dbReference type="InterPro" id="IPR006225">
    <property type="entry name" value="PsdUridine_synth_RluC/D"/>
</dbReference>
<keyword evidence="3 6" id="KW-0413">Isomerase</keyword>
<proteinExistence type="inferred from homology"/>
<evidence type="ECO:0000256" key="1">
    <source>
        <dbReference type="ARBA" id="ARBA00000073"/>
    </source>
</evidence>
<dbReference type="InterPro" id="IPR006145">
    <property type="entry name" value="PsdUridine_synth_RsuA/RluA"/>
</dbReference>
<dbReference type="InterPro" id="IPR036986">
    <property type="entry name" value="S4_RNA-bd_sf"/>
</dbReference>
<dbReference type="InterPro" id="IPR002942">
    <property type="entry name" value="S4_RNA-bd"/>
</dbReference>
<comment type="function">
    <text evidence="6">Responsible for synthesis of pseudouridine from uracil.</text>
</comment>
<dbReference type="Pfam" id="PF00849">
    <property type="entry name" value="PseudoU_synth_2"/>
    <property type="match status" value="1"/>
</dbReference>